<dbReference type="RefSeq" id="WP_338087382.1">
    <property type="nucleotide sequence ID" value="NZ_JACHBL010000001.1"/>
</dbReference>
<dbReference type="AlphaFoldDB" id="A0A7W9DAR6"/>
<comment type="function">
    <text evidence="4">Catalyzes the interconversion of L-alanine and D-alanine. May also act on other amino acids.</text>
</comment>
<dbReference type="GO" id="GO:0030170">
    <property type="term" value="F:pyridoxal phosphate binding"/>
    <property type="evidence" value="ECO:0007669"/>
    <property type="project" value="UniProtKB-UniRule"/>
</dbReference>
<dbReference type="InterPro" id="IPR009006">
    <property type="entry name" value="Ala_racemase/Decarboxylase_C"/>
</dbReference>
<comment type="pathway">
    <text evidence="4">Amino-acid biosynthesis; D-alanine biosynthesis; D-alanine from L-alanine: step 1/1.</text>
</comment>
<keyword evidence="9" id="KW-1185">Reference proteome</keyword>
<dbReference type="Pfam" id="PF00842">
    <property type="entry name" value="Ala_racemase_C"/>
    <property type="match status" value="1"/>
</dbReference>
<organism evidence="8 9">
    <name type="scientific">Neomicrococcus lactis</name>
    <dbReference type="NCBI Taxonomy" id="732241"/>
    <lineage>
        <taxon>Bacteria</taxon>
        <taxon>Bacillati</taxon>
        <taxon>Actinomycetota</taxon>
        <taxon>Actinomycetes</taxon>
        <taxon>Micrococcales</taxon>
        <taxon>Micrococcaceae</taxon>
        <taxon>Neomicrococcus</taxon>
    </lineage>
</organism>
<dbReference type="SMART" id="SM01005">
    <property type="entry name" value="Ala_racemase_C"/>
    <property type="match status" value="1"/>
</dbReference>
<dbReference type="InterPro" id="IPR011079">
    <property type="entry name" value="Ala_racemase_C"/>
</dbReference>
<feature type="binding site" evidence="4 6">
    <location>
        <position position="329"/>
    </location>
    <ligand>
        <name>substrate</name>
    </ligand>
</feature>
<dbReference type="PANTHER" id="PTHR30511:SF0">
    <property type="entry name" value="ALANINE RACEMASE, CATABOLIC-RELATED"/>
    <property type="match status" value="1"/>
</dbReference>
<reference evidence="8 9" key="1">
    <citation type="submission" date="2020-08" db="EMBL/GenBank/DDBJ databases">
        <title>Sequencing the genomes of 1000 actinobacteria strains.</title>
        <authorList>
            <person name="Klenk H.-P."/>
        </authorList>
    </citation>
    <scope>NUCLEOTIDE SEQUENCE [LARGE SCALE GENOMIC DNA]</scope>
    <source>
        <strain evidence="8 9">DSM 23694</strain>
    </source>
</reference>
<accession>A0A7W9DAR6</accession>
<evidence type="ECO:0000256" key="1">
    <source>
        <dbReference type="ARBA" id="ARBA00001933"/>
    </source>
</evidence>
<keyword evidence="3 4" id="KW-0413">Isomerase</keyword>
<dbReference type="Proteomes" id="UP000523863">
    <property type="component" value="Unassembled WGS sequence"/>
</dbReference>
<feature type="active site" description="Proton acceptor; specific for L-alanine" evidence="4">
    <location>
        <position position="282"/>
    </location>
</feature>
<dbReference type="PRINTS" id="PR00992">
    <property type="entry name" value="ALARACEMASE"/>
</dbReference>
<dbReference type="Gene3D" id="2.40.37.10">
    <property type="entry name" value="Lyase, Ornithine Decarboxylase, Chain A, domain 1"/>
    <property type="match status" value="1"/>
</dbReference>
<evidence type="ECO:0000256" key="3">
    <source>
        <dbReference type="ARBA" id="ARBA00023235"/>
    </source>
</evidence>
<evidence type="ECO:0000313" key="9">
    <source>
        <dbReference type="Proteomes" id="UP000523863"/>
    </source>
</evidence>
<feature type="binding site" evidence="4 6">
    <location>
        <position position="149"/>
    </location>
    <ligand>
        <name>substrate</name>
    </ligand>
</feature>
<comment type="catalytic activity">
    <reaction evidence="4">
        <text>L-alanine = D-alanine</text>
        <dbReference type="Rhea" id="RHEA:20249"/>
        <dbReference type="ChEBI" id="CHEBI:57416"/>
        <dbReference type="ChEBI" id="CHEBI:57972"/>
        <dbReference type="EC" id="5.1.1.1"/>
    </reaction>
</comment>
<gene>
    <name evidence="8" type="ORF">BKA12_000177</name>
</gene>
<feature type="active site" description="Proton acceptor; specific for D-alanine" evidence="4">
    <location>
        <position position="52"/>
    </location>
</feature>
<dbReference type="SUPFAM" id="SSF50621">
    <property type="entry name" value="Alanine racemase C-terminal domain-like"/>
    <property type="match status" value="1"/>
</dbReference>
<sequence>MTFEPRLIAEADVTAPQDPFERVAEIDLANVRHNVKRLVALAAPAKLMAVVKADAYGHGALPVARAALESGASWLGTAHVNEALPLRESGIEAPMLAWLHTADTDFESAIESDVDLGVSGWELPAIAQAADNVARTARVHIKVDTGLGRNGATMDRLPSLLMEAAELQAAGKIRVVGVFSHLAVADEPSRPETDDQLRVFREAVEMTEAAGFHLEARHIANTPGTLSRPDAHFDLVRCGIGLYGLSPFLDQSSEDLGLKPVMTLKVRVANAKRVHADQGVSYGLNYKTHEDTVLVDIPVGYADGIPRSATYAPVMIGGKLFRSAGRVAMDQFVMDVGPDEDPAELIGEYAVLFGENGPHVDEWAAACGTINYEIVTRISGRVPRRYVDGGWGLTDD</sequence>
<evidence type="ECO:0000256" key="5">
    <source>
        <dbReference type="PIRSR" id="PIRSR600821-50"/>
    </source>
</evidence>
<dbReference type="InterPro" id="IPR001608">
    <property type="entry name" value="Ala_racemase_N"/>
</dbReference>
<evidence type="ECO:0000256" key="6">
    <source>
        <dbReference type="PIRSR" id="PIRSR600821-52"/>
    </source>
</evidence>
<dbReference type="InterPro" id="IPR000821">
    <property type="entry name" value="Ala_racemase"/>
</dbReference>
<evidence type="ECO:0000313" key="8">
    <source>
        <dbReference type="EMBL" id="MBB5597097.1"/>
    </source>
</evidence>
<dbReference type="GO" id="GO:0005829">
    <property type="term" value="C:cytosol"/>
    <property type="evidence" value="ECO:0007669"/>
    <property type="project" value="TreeGrafter"/>
</dbReference>
<keyword evidence="2 4" id="KW-0663">Pyridoxal phosphate</keyword>
<dbReference type="InterPro" id="IPR020622">
    <property type="entry name" value="Ala_racemase_pyridoxalP-BS"/>
</dbReference>
<dbReference type="UniPathway" id="UPA00042">
    <property type="reaction ID" value="UER00497"/>
</dbReference>
<proteinExistence type="inferred from homology"/>
<dbReference type="PANTHER" id="PTHR30511">
    <property type="entry name" value="ALANINE RACEMASE"/>
    <property type="match status" value="1"/>
</dbReference>
<comment type="similarity">
    <text evidence="4">Belongs to the alanine racemase family.</text>
</comment>
<dbReference type="InterPro" id="IPR029066">
    <property type="entry name" value="PLP-binding_barrel"/>
</dbReference>
<dbReference type="GO" id="GO:0008784">
    <property type="term" value="F:alanine racemase activity"/>
    <property type="evidence" value="ECO:0007669"/>
    <property type="project" value="UniProtKB-UniRule"/>
</dbReference>
<name>A0A7W9DAR6_9MICC</name>
<dbReference type="GO" id="GO:0009252">
    <property type="term" value="P:peptidoglycan biosynthetic process"/>
    <property type="evidence" value="ECO:0007669"/>
    <property type="project" value="TreeGrafter"/>
</dbReference>
<evidence type="ECO:0000256" key="4">
    <source>
        <dbReference type="HAMAP-Rule" id="MF_01201"/>
    </source>
</evidence>
<dbReference type="GO" id="GO:0030632">
    <property type="term" value="P:D-alanine biosynthetic process"/>
    <property type="evidence" value="ECO:0007669"/>
    <property type="project" value="UniProtKB-UniRule"/>
</dbReference>
<dbReference type="HAMAP" id="MF_01201">
    <property type="entry name" value="Ala_racemase"/>
    <property type="match status" value="1"/>
</dbReference>
<dbReference type="Gene3D" id="3.20.20.10">
    <property type="entry name" value="Alanine racemase"/>
    <property type="match status" value="1"/>
</dbReference>
<evidence type="ECO:0000259" key="7">
    <source>
        <dbReference type="SMART" id="SM01005"/>
    </source>
</evidence>
<protein>
    <recommendedName>
        <fullName evidence="4">Alanine racemase</fullName>
        <ecNumber evidence="4">5.1.1.1</ecNumber>
    </recommendedName>
</protein>
<dbReference type="FunFam" id="3.20.20.10:FF:000002">
    <property type="entry name" value="Alanine racemase"/>
    <property type="match status" value="1"/>
</dbReference>
<feature type="modified residue" description="N6-(pyridoxal phosphate)lysine" evidence="4 5">
    <location>
        <position position="52"/>
    </location>
</feature>
<dbReference type="SUPFAM" id="SSF51419">
    <property type="entry name" value="PLP-binding barrel"/>
    <property type="match status" value="1"/>
</dbReference>
<dbReference type="PROSITE" id="PS00395">
    <property type="entry name" value="ALANINE_RACEMASE"/>
    <property type="match status" value="1"/>
</dbReference>
<dbReference type="Pfam" id="PF01168">
    <property type="entry name" value="Ala_racemase_N"/>
    <property type="match status" value="1"/>
</dbReference>
<dbReference type="EMBL" id="JACHBL010000001">
    <property type="protein sequence ID" value="MBB5597097.1"/>
    <property type="molecule type" value="Genomic_DNA"/>
</dbReference>
<comment type="caution">
    <text evidence="8">The sequence shown here is derived from an EMBL/GenBank/DDBJ whole genome shotgun (WGS) entry which is preliminary data.</text>
</comment>
<feature type="domain" description="Alanine racemase C-terminal" evidence="7">
    <location>
        <begin position="261"/>
        <end position="387"/>
    </location>
</feature>
<dbReference type="CDD" id="cd00430">
    <property type="entry name" value="PLPDE_III_AR"/>
    <property type="match status" value="1"/>
</dbReference>
<dbReference type="NCBIfam" id="TIGR00492">
    <property type="entry name" value="alr"/>
    <property type="match status" value="1"/>
</dbReference>
<comment type="cofactor">
    <cofactor evidence="1 4 5">
        <name>pyridoxal 5'-phosphate</name>
        <dbReference type="ChEBI" id="CHEBI:597326"/>
    </cofactor>
</comment>
<dbReference type="EC" id="5.1.1.1" evidence="4"/>
<evidence type="ECO:0000256" key="2">
    <source>
        <dbReference type="ARBA" id="ARBA00022898"/>
    </source>
</evidence>